<proteinExistence type="predicted"/>
<protein>
    <submittedName>
        <fullName evidence="1">Uncharacterized protein</fullName>
    </submittedName>
</protein>
<dbReference type="STRING" id="995062.SAMN04489718_0767"/>
<dbReference type="EMBL" id="FNKO01000001">
    <property type="protein sequence ID" value="SDQ20788.1"/>
    <property type="molecule type" value="Genomic_DNA"/>
</dbReference>
<evidence type="ECO:0000313" key="2">
    <source>
        <dbReference type="Proteomes" id="UP000199301"/>
    </source>
</evidence>
<gene>
    <name evidence="1" type="ORF">SAMN04489718_0767</name>
</gene>
<dbReference type="Proteomes" id="UP000199301">
    <property type="component" value="Unassembled WGS sequence"/>
</dbReference>
<sequence>MATRRSSLKGPGVKVPCQSEGGAVSLRVSTVDREVRITTPTIFDRTRWTLEQARELRDVLDAALREWS</sequence>
<accession>A0A1H0Z0A7</accession>
<name>A0A1H0Z0A7_9ACTN</name>
<keyword evidence="2" id="KW-1185">Reference proteome</keyword>
<reference evidence="2" key="1">
    <citation type="submission" date="2016-10" db="EMBL/GenBank/DDBJ databases">
        <authorList>
            <person name="Varghese N."/>
            <person name="Submissions S."/>
        </authorList>
    </citation>
    <scope>NUCLEOTIDE SEQUENCE [LARGE SCALE GENOMIC DNA]</scope>
    <source>
        <strain evidence="2">DSM 45459</strain>
    </source>
</reference>
<organism evidence="1 2">
    <name type="scientific">Actinopolyspora saharensis</name>
    <dbReference type="NCBI Taxonomy" id="995062"/>
    <lineage>
        <taxon>Bacteria</taxon>
        <taxon>Bacillati</taxon>
        <taxon>Actinomycetota</taxon>
        <taxon>Actinomycetes</taxon>
        <taxon>Actinopolysporales</taxon>
        <taxon>Actinopolysporaceae</taxon>
        <taxon>Actinopolyspora</taxon>
    </lineage>
</organism>
<evidence type="ECO:0000313" key="1">
    <source>
        <dbReference type="EMBL" id="SDQ20788.1"/>
    </source>
</evidence>
<dbReference type="AlphaFoldDB" id="A0A1H0Z0A7"/>